<evidence type="ECO:0000256" key="4">
    <source>
        <dbReference type="ARBA" id="ARBA00023157"/>
    </source>
</evidence>
<evidence type="ECO:0000256" key="2">
    <source>
        <dbReference type="ARBA" id="ARBA00004613"/>
    </source>
</evidence>
<gene>
    <name evidence="7" type="ORF">BGW36DRAFT_308883</name>
</gene>
<dbReference type="InterPro" id="IPR005103">
    <property type="entry name" value="AA9_LPMO"/>
</dbReference>
<dbReference type="GO" id="GO:0016787">
    <property type="term" value="F:hydrolase activity"/>
    <property type="evidence" value="ECO:0007669"/>
    <property type="project" value="UniProtKB-KW"/>
</dbReference>
<accession>A0AAD4KI65</accession>
<feature type="domain" description="Auxiliary Activity family 9 catalytic" evidence="6">
    <location>
        <begin position="24"/>
        <end position="239"/>
    </location>
</feature>
<keyword evidence="5" id="KW-0732">Signal</keyword>
<dbReference type="GO" id="GO:0005576">
    <property type="term" value="C:extracellular region"/>
    <property type="evidence" value="ECO:0007669"/>
    <property type="project" value="UniProtKB-SubCell"/>
</dbReference>
<reference evidence="7" key="1">
    <citation type="submission" date="2021-12" db="EMBL/GenBank/DDBJ databases">
        <title>Convergent genome expansion in fungi linked to evolution of root-endophyte symbiosis.</title>
        <authorList>
            <consortium name="DOE Joint Genome Institute"/>
            <person name="Ke Y.-H."/>
            <person name="Bonito G."/>
            <person name="Liao H.-L."/>
            <person name="Looney B."/>
            <person name="Rojas-Flechas A."/>
            <person name="Nash J."/>
            <person name="Hameed K."/>
            <person name="Schadt C."/>
            <person name="Martin F."/>
            <person name="Crous P.W."/>
            <person name="Miettinen O."/>
            <person name="Magnuson J.K."/>
            <person name="Labbe J."/>
            <person name="Jacobson D."/>
            <person name="Doktycz M.J."/>
            <person name="Veneault-Fourrey C."/>
            <person name="Kuo A."/>
            <person name="Mondo S."/>
            <person name="Calhoun S."/>
            <person name="Riley R."/>
            <person name="Ohm R."/>
            <person name="LaButti K."/>
            <person name="Andreopoulos B."/>
            <person name="Pangilinan J."/>
            <person name="Nolan M."/>
            <person name="Tritt A."/>
            <person name="Clum A."/>
            <person name="Lipzen A."/>
            <person name="Daum C."/>
            <person name="Barry K."/>
            <person name="Grigoriev I.V."/>
            <person name="Vilgalys R."/>
        </authorList>
    </citation>
    <scope>NUCLEOTIDE SEQUENCE</scope>
    <source>
        <strain evidence="7">PMI_201</strain>
    </source>
</reference>
<keyword evidence="8" id="KW-1185">Reference proteome</keyword>
<proteinExistence type="predicted"/>
<dbReference type="Proteomes" id="UP001201262">
    <property type="component" value="Unassembled WGS sequence"/>
</dbReference>
<dbReference type="CDD" id="cd21175">
    <property type="entry name" value="LPMO_AA9"/>
    <property type="match status" value="1"/>
</dbReference>
<protein>
    <submittedName>
        <fullName evidence="7">Glycoside hydrolase</fullName>
    </submittedName>
</protein>
<dbReference type="Pfam" id="PF03443">
    <property type="entry name" value="AA9"/>
    <property type="match status" value="1"/>
</dbReference>
<organism evidence="7 8">
    <name type="scientific">Talaromyces proteolyticus</name>
    <dbReference type="NCBI Taxonomy" id="1131652"/>
    <lineage>
        <taxon>Eukaryota</taxon>
        <taxon>Fungi</taxon>
        <taxon>Dikarya</taxon>
        <taxon>Ascomycota</taxon>
        <taxon>Pezizomycotina</taxon>
        <taxon>Eurotiomycetes</taxon>
        <taxon>Eurotiomycetidae</taxon>
        <taxon>Eurotiales</taxon>
        <taxon>Trichocomaceae</taxon>
        <taxon>Talaromyces</taxon>
        <taxon>Talaromyces sect. Bacilispori</taxon>
    </lineage>
</organism>
<dbReference type="GeneID" id="70242654"/>
<dbReference type="EMBL" id="JAJTJA010000016">
    <property type="protein sequence ID" value="KAH8689018.1"/>
    <property type="molecule type" value="Genomic_DNA"/>
</dbReference>
<evidence type="ECO:0000256" key="1">
    <source>
        <dbReference type="ARBA" id="ARBA00001973"/>
    </source>
</evidence>
<evidence type="ECO:0000313" key="8">
    <source>
        <dbReference type="Proteomes" id="UP001201262"/>
    </source>
</evidence>
<dbReference type="PANTHER" id="PTHR33353:SF34">
    <property type="entry name" value="ENDO-BETA-1,4-GLUCANASE D"/>
    <property type="match status" value="1"/>
</dbReference>
<evidence type="ECO:0000256" key="5">
    <source>
        <dbReference type="SAM" id="SignalP"/>
    </source>
</evidence>
<keyword evidence="4" id="KW-1015">Disulfide bond</keyword>
<feature type="signal peptide" evidence="5">
    <location>
        <begin position="1"/>
        <end position="23"/>
    </location>
</feature>
<evidence type="ECO:0000256" key="3">
    <source>
        <dbReference type="ARBA" id="ARBA00022525"/>
    </source>
</evidence>
<evidence type="ECO:0000259" key="6">
    <source>
        <dbReference type="Pfam" id="PF03443"/>
    </source>
</evidence>
<comment type="subcellular location">
    <subcellularLocation>
        <location evidence="2">Secreted</location>
    </subcellularLocation>
</comment>
<keyword evidence="3" id="KW-0964">Secreted</keyword>
<dbReference type="InterPro" id="IPR049892">
    <property type="entry name" value="AA9"/>
</dbReference>
<dbReference type="PANTHER" id="PTHR33353">
    <property type="entry name" value="PUTATIVE (AFU_ORTHOLOGUE AFUA_1G12560)-RELATED"/>
    <property type="match status" value="1"/>
</dbReference>
<comment type="caution">
    <text evidence="7">The sequence shown here is derived from an EMBL/GenBank/DDBJ whole genome shotgun (WGS) entry which is preliminary data.</text>
</comment>
<feature type="chain" id="PRO_5041923792" evidence="5">
    <location>
        <begin position="24"/>
        <end position="252"/>
    </location>
</feature>
<sequence length="252" mass="26505">MVHLSTIALTGVAVLFTAPLVSAHGYVSSITIGSTNYTGYLEDVYPYESSPPKTIAWANTATDLGFEDGAEYAGPNIICHRNATPGALTANATAGAKVVFQWTTWPSSHHGPIINYLANCNGDCSTVDKTTLKFVKFDATGLINDATPPGTWATDDLIAAGNQYSLTLPTSIAPGNYVLRHEIIALHSAGQTDGAQNYPQCFNIAISGSGTATPTGTLGEQLYKDTDPGILIDIYEAISNYTIPGPALWTGS</sequence>
<name>A0AAD4KI65_9EURO</name>
<dbReference type="AlphaFoldDB" id="A0AAD4KI65"/>
<dbReference type="Gene3D" id="2.70.50.70">
    <property type="match status" value="1"/>
</dbReference>
<comment type="cofactor">
    <cofactor evidence="1">
        <name>Cu(2+)</name>
        <dbReference type="ChEBI" id="CHEBI:29036"/>
    </cofactor>
</comment>
<evidence type="ECO:0000313" key="7">
    <source>
        <dbReference type="EMBL" id="KAH8689018.1"/>
    </source>
</evidence>
<keyword evidence="7" id="KW-0378">Hydrolase</keyword>
<dbReference type="RefSeq" id="XP_046065444.1">
    <property type="nucleotide sequence ID" value="XM_046212367.1"/>
</dbReference>